<sequence length="128" mass="14058">MADSEAAGSRFARVDEEEINQIIEDAIPKSTKRQISWSIAIFRGQSVALLDEKRRAYAYGVVTGQSIVHSMAVPPGCLAVNVSTVLPECTLSPALGNSFEEAVIREGRLYIWPMTRLALPSQLRPITK</sequence>
<gene>
    <name evidence="1" type="ORF">PACLA_8A051715</name>
</gene>
<accession>A0A6S7FSC2</accession>
<dbReference type="EMBL" id="CACRXK020000314">
    <property type="protein sequence ID" value="CAB3980687.1"/>
    <property type="molecule type" value="Genomic_DNA"/>
</dbReference>
<dbReference type="AlphaFoldDB" id="A0A6S7FSC2"/>
<reference evidence="1" key="1">
    <citation type="submission" date="2020-04" db="EMBL/GenBank/DDBJ databases">
        <authorList>
            <person name="Alioto T."/>
            <person name="Alioto T."/>
            <person name="Gomez Garrido J."/>
        </authorList>
    </citation>
    <scope>NUCLEOTIDE SEQUENCE</scope>
    <source>
        <strain evidence="1">A484AB</strain>
    </source>
</reference>
<dbReference type="Proteomes" id="UP001152795">
    <property type="component" value="Unassembled WGS sequence"/>
</dbReference>
<evidence type="ECO:0000313" key="1">
    <source>
        <dbReference type="EMBL" id="CAB3980687.1"/>
    </source>
</evidence>
<proteinExistence type="predicted"/>
<comment type="caution">
    <text evidence="1">The sequence shown here is derived from an EMBL/GenBank/DDBJ whole genome shotgun (WGS) entry which is preliminary data.</text>
</comment>
<protein>
    <submittedName>
        <fullName evidence="1">Uncharacterized protein</fullName>
    </submittedName>
</protein>
<evidence type="ECO:0000313" key="2">
    <source>
        <dbReference type="Proteomes" id="UP001152795"/>
    </source>
</evidence>
<organism evidence="1 2">
    <name type="scientific">Paramuricea clavata</name>
    <name type="common">Red gorgonian</name>
    <name type="synonym">Violescent sea-whip</name>
    <dbReference type="NCBI Taxonomy" id="317549"/>
    <lineage>
        <taxon>Eukaryota</taxon>
        <taxon>Metazoa</taxon>
        <taxon>Cnidaria</taxon>
        <taxon>Anthozoa</taxon>
        <taxon>Octocorallia</taxon>
        <taxon>Malacalcyonacea</taxon>
        <taxon>Plexauridae</taxon>
        <taxon>Paramuricea</taxon>
    </lineage>
</organism>
<keyword evidence="2" id="KW-1185">Reference proteome</keyword>
<name>A0A6S7FSC2_PARCT</name>